<comment type="subcellular location">
    <subcellularLocation>
        <location evidence="1">Membrane</location>
        <topology evidence="1">Multi-pass membrane protein</topology>
    </subcellularLocation>
</comment>
<dbReference type="InterPro" id="IPR004853">
    <property type="entry name" value="Sugar_P_trans_dom"/>
</dbReference>
<accession>X6MZY1</accession>
<feature type="signal peptide" evidence="7">
    <location>
        <begin position="1"/>
        <end position="26"/>
    </location>
</feature>
<keyword evidence="10" id="KW-1185">Reference proteome</keyword>
<sequence>MELHMYGSILALLFLLPLALITEGSGMWNAYIPRQIDTVDANGVHSNVLSTPLHLPVMGIIFSCVCLYGQTMASLFLLERVTTVAHQVANTSKRFFIILFSILYFGNVVTFYNGLGMALALVGFFMQKPQKKHDFGNYRKMHDEKTISNNVHSNADTTCSSSAPFELITITTEHQNLRNGNIVASPTTTATTTSAVTADPSLHRNTVLSHRHLSQSKAGRNKDLMDFSSVSLPGGD</sequence>
<evidence type="ECO:0000256" key="7">
    <source>
        <dbReference type="SAM" id="SignalP"/>
    </source>
</evidence>
<feature type="region of interest" description="Disordered" evidence="5">
    <location>
        <begin position="212"/>
        <end position="236"/>
    </location>
</feature>
<evidence type="ECO:0000256" key="2">
    <source>
        <dbReference type="ARBA" id="ARBA00022692"/>
    </source>
</evidence>
<dbReference type="InterPro" id="IPR050186">
    <property type="entry name" value="TPT_transporter"/>
</dbReference>
<feature type="transmembrane region" description="Helical" evidence="6">
    <location>
        <begin position="57"/>
        <end position="78"/>
    </location>
</feature>
<evidence type="ECO:0000313" key="10">
    <source>
        <dbReference type="Proteomes" id="UP000023152"/>
    </source>
</evidence>
<dbReference type="OrthoDB" id="6418713at2759"/>
<comment type="caution">
    <text evidence="9">The sequence shown here is derived from an EMBL/GenBank/DDBJ whole genome shotgun (WGS) entry which is preliminary data.</text>
</comment>
<evidence type="ECO:0000256" key="5">
    <source>
        <dbReference type="SAM" id="MobiDB-lite"/>
    </source>
</evidence>
<organism evidence="9 10">
    <name type="scientific">Reticulomyxa filosa</name>
    <dbReference type="NCBI Taxonomy" id="46433"/>
    <lineage>
        <taxon>Eukaryota</taxon>
        <taxon>Sar</taxon>
        <taxon>Rhizaria</taxon>
        <taxon>Retaria</taxon>
        <taxon>Foraminifera</taxon>
        <taxon>Monothalamids</taxon>
        <taxon>Reticulomyxidae</taxon>
        <taxon>Reticulomyxa</taxon>
    </lineage>
</organism>
<evidence type="ECO:0000313" key="9">
    <source>
        <dbReference type="EMBL" id="ETO18627.1"/>
    </source>
</evidence>
<feature type="chain" id="PRO_5004975249" description="Sugar phosphate transporter domain-containing protein" evidence="7">
    <location>
        <begin position="27"/>
        <end position="236"/>
    </location>
</feature>
<keyword evidence="3 6" id="KW-1133">Transmembrane helix</keyword>
<dbReference type="GO" id="GO:0016020">
    <property type="term" value="C:membrane"/>
    <property type="evidence" value="ECO:0007669"/>
    <property type="project" value="UniProtKB-SubCell"/>
</dbReference>
<keyword evidence="4 6" id="KW-0472">Membrane</keyword>
<protein>
    <recommendedName>
        <fullName evidence="8">Sugar phosphate transporter domain-containing protein</fullName>
    </recommendedName>
</protein>
<dbReference type="Pfam" id="PF03151">
    <property type="entry name" value="TPT"/>
    <property type="match status" value="1"/>
</dbReference>
<gene>
    <name evidence="9" type="ORF">RFI_18635</name>
</gene>
<keyword evidence="7" id="KW-0732">Signal</keyword>
<evidence type="ECO:0000256" key="6">
    <source>
        <dbReference type="SAM" id="Phobius"/>
    </source>
</evidence>
<feature type="domain" description="Sugar phosphate transporter" evidence="8">
    <location>
        <begin position="2"/>
        <end position="126"/>
    </location>
</feature>
<dbReference type="PANTHER" id="PTHR11132">
    <property type="entry name" value="SOLUTE CARRIER FAMILY 35"/>
    <property type="match status" value="1"/>
</dbReference>
<feature type="transmembrane region" description="Helical" evidence="6">
    <location>
        <begin position="98"/>
        <end position="126"/>
    </location>
</feature>
<name>X6MZY1_RETFI</name>
<dbReference type="Proteomes" id="UP000023152">
    <property type="component" value="Unassembled WGS sequence"/>
</dbReference>
<evidence type="ECO:0000256" key="4">
    <source>
        <dbReference type="ARBA" id="ARBA00023136"/>
    </source>
</evidence>
<dbReference type="EMBL" id="ASPP01014639">
    <property type="protein sequence ID" value="ETO18627.1"/>
    <property type="molecule type" value="Genomic_DNA"/>
</dbReference>
<evidence type="ECO:0000256" key="3">
    <source>
        <dbReference type="ARBA" id="ARBA00022989"/>
    </source>
</evidence>
<proteinExistence type="predicted"/>
<reference evidence="9 10" key="1">
    <citation type="journal article" date="2013" name="Curr. Biol.">
        <title>The Genome of the Foraminiferan Reticulomyxa filosa.</title>
        <authorList>
            <person name="Glockner G."/>
            <person name="Hulsmann N."/>
            <person name="Schleicher M."/>
            <person name="Noegel A.A."/>
            <person name="Eichinger L."/>
            <person name="Gallinger C."/>
            <person name="Pawlowski J."/>
            <person name="Sierra R."/>
            <person name="Euteneuer U."/>
            <person name="Pillet L."/>
            <person name="Moustafa A."/>
            <person name="Platzer M."/>
            <person name="Groth M."/>
            <person name="Szafranski K."/>
            <person name="Schliwa M."/>
        </authorList>
    </citation>
    <scope>NUCLEOTIDE SEQUENCE [LARGE SCALE GENOMIC DNA]</scope>
</reference>
<keyword evidence="2 6" id="KW-0812">Transmembrane</keyword>
<evidence type="ECO:0000259" key="8">
    <source>
        <dbReference type="Pfam" id="PF03151"/>
    </source>
</evidence>
<dbReference type="AlphaFoldDB" id="X6MZY1"/>
<evidence type="ECO:0000256" key="1">
    <source>
        <dbReference type="ARBA" id="ARBA00004141"/>
    </source>
</evidence>